<dbReference type="OrthoDB" id="9805307at2"/>
<dbReference type="SUPFAM" id="SSF56529">
    <property type="entry name" value="FAH"/>
    <property type="match status" value="1"/>
</dbReference>
<evidence type="ECO:0000313" key="5">
    <source>
        <dbReference type="Proteomes" id="UP000295621"/>
    </source>
</evidence>
<reference evidence="4 5" key="1">
    <citation type="submission" date="2019-02" db="EMBL/GenBank/DDBJ databases">
        <title>Draft genome sequences of novel Actinobacteria.</title>
        <authorList>
            <person name="Sahin N."/>
            <person name="Ay H."/>
            <person name="Saygin H."/>
        </authorList>
    </citation>
    <scope>NUCLEOTIDE SEQUENCE [LARGE SCALE GENOMIC DNA]</scope>
    <source>
        <strain evidence="4 5">KC603</strain>
    </source>
</reference>
<dbReference type="GO" id="GO:0019752">
    <property type="term" value="P:carboxylic acid metabolic process"/>
    <property type="evidence" value="ECO:0007669"/>
    <property type="project" value="UniProtKB-ARBA"/>
</dbReference>
<accession>A0A4R4RTV8</accession>
<evidence type="ECO:0000313" key="4">
    <source>
        <dbReference type="EMBL" id="TDC52749.1"/>
    </source>
</evidence>
<feature type="domain" description="Fumarylacetoacetase-like C-terminal" evidence="3">
    <location>
        <begin position="75"/>
        <end position="277"/>
    </location>
</feature>
<dbReference type="InterPro" id="IPR011234">
    <property type="entry name" value="Fumarylacetoacetase-like_C"/>
</dbReference>
<dbReference type="Gene3D" id="3.90.850.10">
    <property type="entry name" value="Fumarylacetoacetase-like, C-terminal domain"/>
    <property type="match status" value="1"/>
</dbReference>
<dbReference type="GO" id="GO:0016853">
    <property type="term" value="F:isomerase activity"/>
    <property type="evidence" value="ECO:0007669"/>
    <property type="project" value="UniProtKB-ARBA"/>
</dbReference>
<proteinExistence type="inferred from homology"/>
<evidence type="ECO:0000256" key="2">
    <source>
        <dbReference type="ARBA" id="ARBA00022723"/>
    </source>
</evidence>
<dbReference type="PANTHER" id="PTHR42796">
    <property type="entry name" value="FUMARYLACETOACETATE HYDROLASE DOMAIN-CONTAINING PROTEIN 2A-RELATED"/>
    <property type="match status" value="1"/>
</dbReference>
<organism evidence="4 5">
    <name type="scientific">Jiangella ureilytica</name>
    <dbReference type="NCBI Taxonomy" id="2530374"/>
    <lineage>
        <taxon>Bacteria</taxon>
        <taxon>Bacillati</taxon>
        <taxon>Actinomycetota</taxon>
        <taxon>Actinomycetes</taxon>
        <taxon>Jiangellales</taxon>
        <taxon>Jiangellaceae</taxon>
        <taxon>Jiangella</taxon>
    </lineage>
</organism>
<name>A0A4R4RTV8_9ACTN</name>
<dbReference type="AlphaFoldDB" id="A0A4R4RTV8"/>
<dbReference type="GO" id="GO:0046872">
    <property type="term" value="F:metal ion binding"/>
    <property type="evidence" value="ECO:0007669"/>
    <property type="project" value="UniProtKB-KW"/>
</dbReference>
<gene>
    <name evidence="4" type="ORF">E1212_07810</name>
</gene>
<protein>
    <submittedName>
        <fullName evidence="4">FAA hydrolase family protein</fullName>
    </submittedName>
</protein>
<dbReference type="GO" id="GO:0016787">
    <property type="term" value="F:hydrolase activity"/>
    <property type="evidence" value="ECO:0007669"/>
    <property type="project" value="UniProtKB-KW"/>
</dbReference>
<sequence length="284" mass="30802">MQLMRIGERNSERPVVRADDGTLYELSPLTGDIDGAFLADDGIGRARAALAAHDLPAVPDADRVRIGAPVARPGKIVCIGLNYRDHAAETGSPLPAEPIVFMKAPNTIVGPHDPVLVPRGSTKTDWEIELGVIIGRHARYLGSPDEAADVIAGFAISNDVSEREFQLERGGQWDKGKSCETFNPLGPWLVPTDEITDPGKLGLRLWVNRELRQDGTTADLVFGIDHVIWYLSQFMVLEPGDLINTGTPAGVALGRPDQPYLRAGDVLELEIDGLGRQHQLLQNA</sequence>
<keyword evidence="2" id="KW-0479">Metal-binding</keyword>
<dbReference type="PANTHER" id="PTHR42796:SF4">
    <property type="entry name" value="FUMARYLACETOACETATE HYDROLASE DOMAIN-CONTAINING PROTEIN 2A"/>
    <property type="match status" value="1"/>
</dbReference>
<dbReference type="Proteomes" id="UP000295621">
    <property type="component" value="Unassembled WGS sequence"/>
</dbReference>
<dbReference type="InterPro" id="IPR051121">
    <property type="entry name" value="FAH"/>
</dbReference>
<keyword evidence="4" id="KW-0378">Hydrolase</keyword>
<dbReference type="EMBL" id="SMKL01000013">
    <property type="protein sequence ID" value="TDC52749.1"/>
    <property type="molecule type" value="Genomic_DNA"/>
</dbReference>
<dbReference type="RefSeq" id="WP_131981011.1">
    <property type="nucleotide sequence ID" value="NZ_SMKL01000013.1"/>
</dbReference>
<dbReference type="InterPro" id="IPR036663">
    <property type="entry name" value="Fumarylacetoacetase_C_sf"/>
</dbReference>
<evidence type="ECO:0000256" key="1">
    <source>
        <dbReference type="ARBA" id="ARBA00010211"/>
    </source>
</evidence>
<keyword evidence="5" id="KW-1185">Reference proteome</keyword>
<evidence type="ECO:0000259" key="3">
    <source>
        <dbReference type="Pfam" id="PF01557"/>
    </source>
</evidence>
<comment type="caution">
    <text evidence="4">The sequence shown here is derived from an EMBL/GenBank/DDBJ whole genome shotgun (WGS) entry which is preliminary data.</text>
</comment>
<comment type="similarity">
    <text evidence="1">Belongs to the FAH family.</text>
</comment>
<dbReference type="Pfam" id="PF01557">
    <property type="entry name" value="FAA_hydrolase"/>
    <property type="match status" value="1"/>
</dbReference>
<dbReference type="FunFam" id="3.90.850.10:FF:000002">
    <property type="entry name" value="2-hydroxyhepta-2,4-diene-1,7-dioate isomerase"/>
    <property type="match status" value="1"/>
</dbReference>